<feature type="chain" id="PRO_5012703107" evidence="1">
    <location>
        <begin position="18"/>
        <end position="459"/>
    </location>
</feature>
<dbReference type="OrthoDB" id="1298127at2"/>
<dbReference type="Proteomes" id="UP000184488">
    <property type="component" value="Unassembled WGS sequence"/>
</dbReference>
<feature type="signal peptide" evidence="1">
    <location>
        <begin position="1"/>
        <end position="17"/>
    </location>
</feature>
<organism evidence="2 3">
    <name type="scientific">Flavobacterium terrae</name>
    <dbReference type="NCBI Taxonomy" id="415425"/>
    <lineage>
        <taxon>Bacteria</taxon>
        <taxon>Pseudomonadati</taxon>
        <taxon>Bacteroidota</taxon>
        <taxon>Flavobacteriia</taxon>
        <taxon>Flavobacteriales</taxon>
        <taxon>Flavobacteriaceae</taxon>
        <taxon>Flavobacterium</taxon>
    </lineage>
</organism>
<dbReference type="STRING" id="415425.SAMN05444363_2950"/>
<dbReference type="RefSeq" id="WP_073312240.1">
    <property type="nucleotide sequence ID" value="NZ_FQZI01000008.1"/>
</dbReference>
<keyword evidence="3" id="KW-1185">Reference proteome</keyword>
<gene>
    <name evidence="2" type="ORF">SAMN05444363_2950</name>
</gene>
<evidence type="ECO:0000313" key="3">
    <source>
        <dbReference type="Proteomes" id="UP000184488"/>
    </source>
</evidence>
<proteinExistence type="predicted"/>
<dbReference type="AlphaFoldDB" id="A0A1M6HBD0"/>
<evidence type="ECO:0000256" key="1">
    <source>
        <dbReference type="SAM" id="SignalP"/>
    </source>
</evidence>
<evidence type="ECO:0000313" key="2">
    <source>
        <dbReference type="EMBL" id="SHJ19522.1"/>
    </source>
</evidence>
<keyword evidence="1" id="KW-0732">Signal</keyword>
<reference evidence="3" key="1">
    <citation type="submission" date="2016-11" db="EMBL/GenBank/DDBJ databases">
        <authorList>
            <person name="Varghese N."/>
            <person name="Submissions S."/>
        </authorList>
    </citation>
    <scope>NUCLEOTIDE SEQUENCE [LARGE SCALE GENOMIC DNA]</scope>
    <source>
        <strain evidence="3">DSM 18829</strain>
    </source>
</reference>
<name>A0A1M6HBD0_9FLAO</name>
<accession>A0A1M6HBD0</accession>
<sequence>MRKLNYLLLLISSTTFAQKVISEVSFKENKQPLDVIYLPNQDKVVMTLGERTSKAYGNIITDVWAFDKDGFTQKLVANEKLANCVFSPIETAFLIGKLPEKNEFPSEYKLILDGVPTKYFTINERFRYFNDIYGLDFVNQKENTKIDLKNDDVFLKVIDLFGSKVVKNKLEKPDLNKLENKTTATFTEGFDFDVRINESDLSFITKSINKNYKSATIYRTVYNLEGSKTGDYSYFVSEPKHFLLLSNNGSGVVDPSNTKKLSELAVNNYLVDKNSGNVYVYGLFGSEAKEITNSTNIPLGFYIFKYDSNGKLLWESHQEVLDPLGFNQNQDVSKINFSIRLRDNEVFCSIFSKDRNYLNTVTINDNDGLKKSQSSLKFKKSQDNTSKDLLKVDLLDNDYANFKFDKESLYLLDSSQNFQQYIKTIDKNKSLNYKTYLSKKGYWVIESDNKTQCKVLFFS</sequence>
<dbReference type="EMBL" id="FQZI01000008">
    <property type="protein sequence ID" value="SHJ19522.1"/>
    <property type="molecule type" value="Genomic_DNA"/>
</dbReference>
<protein>
    <submittedName>
        <fullName evidence="2">Uncharacterized protein</fullName>
    </submittedName>
</protein>